<evidence type="ECO:0000313" key="4">
    <source>
        <dbReference type="Proteomes" id="UP000249828"/>
    </source>
</evidence>
<name>A0A2W4BPV1_9ENTE</name>
<keyword evidence="1" id="KW-0812">Transmembrane</keyword>
<evidence type="ECO:0000313" key="3">
    <source>
        <dbReference type="EMBL" id="PZL75572.1"/>
    </source>
</evidence>
<dbReference type="RefSeq" id="WP_111247392.1">
    <property type="nucleotide sequence ID" value="NZ_PIEU01000043.1"/>
</dbReference>
<proteinExistence type="predicted"/>
<feature type="transmembrane region" description="Helical" evidence="1">
    <location>
        <begin position="273"/>
        <end position="294"/>
    </location>
</feature>
<protein>
    <recommendedName>
        <fullName evidence="5">Carboxypeptidase regulatory-like domain-containing protein</fullName>
    </recommendedName>
</protein>
<dbReference type="STRING" id="1077675.BCR22_09480"/>
<feature type="signal peptide" evidence="2">
    <location>
        <begin position="1"/>
        <end position="21"/>
    </location>
</feature>
<dbReference type="EMBL" id="PIEU01000043">
    <property type="protein sequence ID" value="PZL75572.1"/>
    <property type="molecule type" value="Genomic_DNA"/>
</dbReference>
<organism evidence="3 4">
    <name type="scientific">Enterococcus plantarum</name>
    <dbReference type="NCBI Taxonomy" id="1077675"/>
    <lineage>
        <taxon>Bacteria</taxon>
        <taxon>Bacillati</taxon>
        <taxon>Bacillota</taxon>
        <taxon>Bacilli</taxon>
        <taxon>Lactobacillales</taxon>
        <taxon>Enterococcaceae</taxon>
        <taxon>Enterococcus</taxon>
    </lineage>
</organism>
<evidence type="ECO:0000256" key="2">
    <source>
        <dbReference type="SAM" id="SignalP"/>
    </source>
</evidence>
<feature type="chain" id="PRO_5016089540" description="Carboxypeptidase regulatory-like domain-containing protein" evidence="2">
    <location>
        <begin position="22"/>
        <end position="311"/>
    </location>
</feature>
<dbReference type="Proteomes" id="UP000249828">
    <property type="component" value="Unassembled WGS sequence"/>
</dbReference>
<reference evidence="3 4" key="1">
    <citation type="submission" date="2017-11" db="EMBL/GenBank/DDBJ databases">
        <title>Draft genome sequence of Enterococcus plantarum TRW2 strain isolated from lettuce.</title>
        <authorList>
            <person name="Kim E.B."/>
            <person name="Marco M.L."/>
            <person name="Williams T.R."/>
            <person name="You I.H."/>
        </authorList>
    </citation>
    <scope>NUCLEOTIDE SEQUENCE [LARGE SCALE GENOMIC DNA]</scope>
    <source>
        <strain evidence="3 4">TRW2</strain>
    </source>
</reference>
<keyword evidence="1" id="KW-0472">Membrane</keyword>
<gene>
    <name evidence="3" type="ORF">CI088_04920</name>
</gene>
<accession>A0A2W4BPV1</accession>
<evidence type="ECO:0008006" key="5">
    <source>
        <dbReference type="Google" id="ProtNLM"/>
    </source>
</evidence>
<evidence type="ECO:0000256" key="1">
    <source>
        <dbReference type="SAM" id="Phobius"/>
    </source>
</evidence>
<keyword evidence="1" id="KW-1133">Transmembrane helix</keyword>
<keyword evidence="4" id="KW-1185">Reference proteome</keyword>
<dbReference type="AlphaFoldDB" id="A0A2W4BPV1"/>
<comment type="caution">
    <text evidence="3">The sequence shown here is derived from an EMBL/GenBank/DDBJ whole genome shotgun (WGS) entry which is preliminary data.</text>
</comment>
<keyword evidence="2" id="KW-0732">Signal</keyword>
<sequence length="311" mass="36309">MKKMMVIVGLLLICLPTICYGEDTGESSTNESSFDASHELSHQYARKQTLNGKTTKIKKKKEEIYLEFPFKNRPYVSFSEFVLYGPTNGYAGFIETIFYRDKIKIRDMYYENDPVKTDKIGMYSTDLCFTSEEGVIYHYKNVPYLVSSDKPTAFFSEINFDKENKKISGELKMPASKNTYQIELFYTDNNEYHYQETSVDKKGQFSIDLNREGIEGEMYLRASDGLGNYADASDILKEGSSRYHVQPNELKTIEDSYKVIKNKNTLLDLVARILARVLSAIIVLLTLLRLRVLLKRRKRRKRRRRLRKNRE</sequence>